<accession>A0ABN6P8P7</accession>
<organism evidence="1 2">
    <name type="scientific">Roseomonas fluvialis</name>
    <dbReference type="NCBI Taxonomy" id="1750527"/>
    <lineage>
        <taxon>Bacteria</taxon>
        <taxon>Pseudomonadati</taxon>
        <taxon>Pseudomonadota</taxon>
        <taxon>Alphaproteobacteria</taxon>
        <taxon>Acetobacterales</taxon>
        <taxon>Roseomonadaceae</taxon>
        <taxon>Roseomonas</taxon>
    </lineage>
</organism>
<evidence type="ECO:0000313" key="1">
    <source>
        <dbReference type="EMBL" id="BDG75196.1"/>
    </source>
</evidence>
<sequence>MSSQTDEGASVARVGFDAVVILSQDLLQAHRLEGRGQAAETAARLAVQRLPGAAMVRVQWRGPQPGAPEPQLVTIFPLGSAGPAAGAAWHALQQVAAGVVREALDRLAASPG</sequence>
<evidence type="ECO:0000313" key="2">
    <source>
        <dbReference type="Proteomes" id="UP000831327"/>
    </source>
</evidence>
<dbReference type="RefSeq" id="WP_244457286.1">
    <property type="nucleotide sequence ID" value="NZ_AP025637.1"/>
</dbReference>
<dbReference type="EMBL" id="AP025637">
    <property type="protein sequence ID" value="BDG75196.1"/>
    <property type="molecule type" value="Genomic_DNA"/>
</dbReference>
<protein>
    <submittedName>
        <fullName evidence="1">Uncharacterized protein</fullName>
    </submittedName>
</protein>
<proteinExistence type="predicted"/>
<reference evidence="1 2" key="1">
    <citation type="journal article" date="2016" name="Microbes Environ.">
        <title>Phylogenetically diverse aerobic anoxygenic phototrophic bacteria isolated from epilithic biofilms in Tama river, Japan.</title>
        <authorList>
            <person name="Hirose S."/>
            <person name="Matsuura K."/>
            <person name="Haruta S."/>
        </authorList>
    </citation>
    <scope>NUCLEOTIDE SEQUENCE [LARGE SCALE GENOMIC DNA]</scope>
    <source>
        <strain evidence="1 2">S08</strain>
    </source>
</reference>
<name>A0ABN6P8P7_9PROT</name>
<keyword evidence="2" id="KW-1185">Reference proteome</keyword>
<dbReference type="Proteomes" id="UP000831327">
    <property type="component" value="Chromosome"/>
</dbReference>
<gene>
    <name evidence="1" type="ORF">Rmf_51250</name>
</gene>